<accession>A0A5C7SY30</accession>
<evidence type="ECO:0000256" key="6">
    <source>
        <dbReference type="ARBA" id="ARBA00050776"/>
    </source>
</evidence>
<keyword evidence="5 8" id="KW-0663">Pyridoxal phosphate</keyword>
<dbReference type="GO" id="GO:0030170">
    <property type="term" value="F:pyridoxal phosphate binding"/>
    <property type="evidence" value="ECO:0007669"/>
    <property type="project" value="UniProtKB-UniRule"/>
</dbReference>
<feature type="domain" description="Aminotransferase class V" evidence="9">
    <location>
        <begin position="34"/>
        <end position="402"/>
    </location>
</feature>
<dbReference type="CDD" id="cd06453">
    <property type="entry name" value="SufS_like"/>
    <property type="match status" value="1"/>
</dbReference>
<protein>
    <recommendedName>
        <fullName evidence="8">Cysteine desulfurase</fullName>
        <ecNumber evidence="8">2.8.1.7</ecNumber>
    </recommendedName>
</protein>
<dbReference type="PROSITE" id="PS00595">
    <property type="entry name" value="AA_TRANSFER_CLASS_5"/>
    <property type="match status" value="1"/>
</dbReference>
<evidence type="ECO:0000256" key="5">
    <source>
        <dbReference type="ARBA" id="ARBA00022898"/>
    </source>
</evidence>
<dbReference type="Gene3D" id="3.40.640.10">
    <property type="entry name" value="Type I PLP-dependent aspartate aminotransferase-like (Major domain)"/>
    <property type="match status" value="1"/>
</dbReference>
<dbReference type="EC" id="2.8.1.7" evidence="8"/>
<evidence type="ECO:0000256" key="4">
    <source>
        <dbReference type="ARBA" id="ARBA00022679"/>
    </source>
</evidence>
<dbReference type="InterPro" id="IPR020578">
    <property type="entry name" value="Aminotrans_V_PyrdxlP_BS"/>
</dbReference>
<dbReference type="SUPFAM" id="SSF53383">
    <property type="entry name" value="PLP-dependent transferases"/>
    <property type="match status" value="1"/>
</dbReference>
<evidence type="ECO:0000256" key="2">
    <source>
        <dbReference type="ARBA" id="ARBA00002824"/>
    </source>
</evidence>
<dbReference type="PANTHER" id="PTHR43586">
    <property type="entry name" value="CYSTEINE DESULFURASE"/>
    <property type="match status" value="1"/>
</dbReference>
<proteinExistence type="inferred from homology"/>
<dbReference type="AlphaFoldDB" id="A0A5C7SY30"/>
<dbReference type="InterPro" id="IPR015422">
    <property type="entry name" value="PyrdxlP-dep_Trfase_small"/>
</dbReference>
<dbReference type="EMBL" id="SSFD01000071">
    <property type="protein sequence ID" value="TXH88447.1"/>
    <property type="molecule type" value="Genomic_DNA"/>
</dbReference>
<dbReference type="RefSeq" id="WP_276657386.1">
    <property type="nucleotide sequence ID" value="NZ_JAYRXT010000111.1"/>
</dbReference>
<dbReference type="GO" id="GO:0031071">
    <property type="term" value="F:cysteine desulfurase activity"/>
    <property type="evidence" value="ECO:0007669"/>
    <property type="project" value="UniProtKB-UniRule"/>
</dbReference>
<comment type="similarity">
    <text evidence="3 8">Belongs to the class-V pyridoxal-phosphate-dependent aminotransferase family. Csd subfamily.</text>
</comment>
<comment type="function">
    <text evidence="2 8">Catalyzes the removal of elemental sulfur and selenium atoms from L-cysteine, L-cystine, L-selenocysteine, and L-selenocystine to produce L-alanine.</text>
</comment>
<dbReference type="InterPro" id="IPR000192">
    <property type="entry name" value="Aminotrans_V_dom"/>
</dbReference>
<gene>
    <name evidence="10" type="ORF">E6Q80_05335</name>
</gene>
<evidence type="ECO:0000313" key="11">
    <source>
        <dbReference type="Proteomes" id="UP000321192"/>
    </source>
</evidence>
<comment type="caution">
    <text evidence="10">The sequence shown here is derived from an EMBL/GenBank/DDBJ whole genome shotgun (WGS) entry which is preliminary data.</text>
</comment>
<dbReference type="GO" id="GO:0006534">
    <property type="term" value="P:cysteine metabolic process"/>
    <property type="evidence" value="ECO:0007669"/>
    <property type="project" value="UniProtKB-UniRule"/>
</dbReference>
<dbReference type="PIRSF" id="PIRSF005572">
    <property type="entry name" value="NifS"/>
    <property type="match status" value="1"/>
</dbReference>
<dbReference type="InterPro" id="IPR010970">
    <property type="entry name" value="Cys_dSase_SufS"/>
</dbReference>
<dbReference type="Gene3D" id="3.90.1150.10">
    <property type="entry name" value="Aspartate Aminotransferase, domain 1"/>
    <property type="match status" value="1"/>
</dbReference>
<dbReference type="InterPro" id="IPR015421">
    <property type="entry name" value="PyrdxlP-dep_Trfase_major"/>
</dbReference>
<dbReference type="PANTHER" id="PTHR43586:SF8">
    <property type="entry name" value="CYSTEINE DESULFURASE 1, CHLOROPLASTIC"/>
    <property type="match status" value="1"/>
</dbReference>
<evidence type="ECO:0000256" key="8">
    <source>
        <dbReference type="RuleBase" id="RU004506"/>
    </source>
</evidence>
<dbReference type="Pfam" id="PF00266">
    <property type="entry name" value="Aminotran_5"/>
    <property type="match status" value="1"/>
</dbReference>
<comment type="catalytic activity">
    <reaction evidence="6 8">
        <text>(sulfur carrier)-H + L-cysteine = (sulfur carrier)-SH + L-alanine</text>
        <dbReference type="Rhea" id="RHEA:43892"/>
        <dbReference type="Rhea" id="RHEA-COMP:14737"/>
        <dbReference type="Rhea" id="RHEA-COMP:14739"/>
        <dbReference type="ChEBI" id="CHEBI:29917"/>
        <dbReference type="ChEBI" id="CHEBI:35235"/>
        <dbReference type="ChEBI" id="CHEBI:57972"/>
        <dbReference type="ChEBI" id="CHEBI:64428"/>
        <dbReference type="EC" id="2.8.1.7"/>
    </reaction>
</comment>
<name>A0A5C7SY30_THASP</name>
<reference evidence="10 11" key="1">
    <citation type="submission" date="2018-09" db="EMBL/GenBank/DDBJ databases">
        <title>Metagenome Assembled Genomes from an Advanced Water Purification Facility.</title>
        <authorList>
            <person name="Stamps B.W."/>
            <person name="Spear J.R."/>
        </authorList>
    </citation>
    <scope>NUCLEOTIDE SEQUENCE [LARGE SCALE GENOMIC DNA]</scope>
    <source>
        <strain evidence="10">Bin_27_1</strain>
    </source>
</reference>
<dbReference type="InterPro" id="IPR016454">
    <property type="entry name" value="Cysteine_dSase"/>
</dbReference>
<evidence type="ECO:0000313" key="10">
    <source>
        <dbReference type="EMBL" id="TXH88447.1"/>
    </source>
</evidence>
<evidence type="ECO:0000259" key="9">
    <source>
        <dbReference type="Pfam" id="PF00266"/>
    </source>
</evidence>
<comment type="cofactor">
    <cofactor evidence="1 7">
        <name>pyridoxal 5'-phosphate</name>
        <dbReference type="ChEBI" id="CHEBI:597326"/>
    </cofactor>
</comment>
<evidence type="ECO:0000256" key="7">
    <source>
        <dbReference type="RuleBase" id="RU004504"/>
    </source>
</evidence>
<keyword evidence="4 8" id="KW-0808">Transferase</keyword>
<evidence type="ECO:0000256" key="3">
    <source>
        <dbReference type="ARBA" id="ARBA00010447"/>
    </source>
</evidence>
<dbReference type="Proteomes" id="UP000321192">
    <property type="component" value="Unassembled WGS sequence"/>
</dbReference>
<evidence type="ECO:0000256" key="1">
    <source>
        <dbReference type="ARBA" id="ARBA00001933"/>
    </source>
</evidence>
<dbReference type="InterPro" id="IPR015424">
    <property type="entry name" value="PyrdxlP-dep_Trfase"/>
</dbReference>
<organism evidence="10 11">
    <name type="scientific">Thauera aminoaromatica</name>
    <dbReference type="NCBI Taxonomy" id="164330"/>
    <lineage>
        <taxon>Bacteria</taxon>
        <taxon>Pseudomonadati</taxon>
        <taxon>Pseudomonadota</taxon>
        <taxon>Betaproteobacteria</taxon>
        <taxon>Rhodocyclales</taxon>
        <taxon>Zoogloeaceae</taxon>
        <taxon>Thauera</taxon>
    </lineage>
</organism>
<sequence>MNAPCDPGAQTPILDLAADFPILSRPVHGRRLAYLDNGATTQKPAAVIEAEARFYRESNANIHRGVHWLSQHATELYDGARATVQRFLNAARADEIVFTRGTTEAINLVAQSWGRPRLAAGDEILLSTMEHHSNIVPWQLVCEQTGAVLKVIPVRDNGELDMAAFAGLLGERTRLLAITHVSNALGTVNPVAEMTRRAHEMGAVVLVDGAQAVAHQAVDVQAIGCDFYAFSGHKLYGPTGIGALYGRAELLRHMPPWQGGGDMIRTVAFDNTTFAPPPQRFEAGTPNIAGAIALAAAIDYVQGVGLARIHVHEQALLDYGTRALAAIPGVRLVGTAERKAGILSFLVDGIHPHDLGTILDAEGVAIRAGHHCAMPLMTRFGIPGTARASLGLYNGLADLDALVAAIHKAQELFGTRGGTASGNGRVA</sequence>
<dbReference type="NCBIfam" id="TIGR01979">
    <property type="entry name" value="sufS"/>
    <property type="match status" value="1"/>
</dbReference>